<organism evidence="6 7">
    <name type="scientific">Vibrio genomosp. F10</name>
    <dbReference type="NCBI Taxonomy" id="723171"/>
    <lineage>
        <taxon>Bacteria</taxon>
        <taxon>Pseudomonadati</taxon>
        <taxon>Pseudomonadota</taxon>
        <taxon>Gammaproteobacteria</taxon>
        <taxon>Vibrionales</taxon>
        <taxon>Vibrionaceae</taxon>
        <taxon>Vibrio</taxon>
    </lineage>
</organism>
<keyword evidence="2" id="KW-0805">Transcription regulation</keyword>
<evidence type="ECO:0000256" key="2">
    <source>
        <dbReference type="ARBA" id="ARBA00023015"/>
    </source>
</evidence>
<dbReference type="Pfam" id="PF03466">
    <property type="entry name" value="LysR_substrate"/>
    <property type="match status" value="1"/>
</dbReference>
<protein>
    <submittedName>
        <fullName evidence="6">LysR family transcriptional regulator</fullName>
    </submittedName>
</protein>
<dbReference type="InterPro" id="IPR058163">
    <property type="entry name" value="LysR-type_TF_proteobact-type"/>
</dbReference>
<name>A0A1B9R030_9VIBR</name>
<feature type="domain" description="HTH lysR-type" evidence="5">
    <location>
        <begin position="1"/>
        <end position="59"/>
    </location>
</feature>
<gene>
    <name evidence="6" type="ORF">A6E14_08530</name>
</gene>
<dbReference type="SUPFAM" id="SSF53850">
    <property type="entry name" value="Periplasmic binding protein-like II"/>
    <property type="match status" value="1"/>
</dbReference>
<dbReference type="RefSeq" id="WP_017035860.1">
    <property type="nucleotide sequence ID" value="NZ_JBNGCH010000410.1"/>
</dbReference>
<proteinExistence type="inferred from homology"/>
<dbReference type="Gene3D" id="1.10.10.10">
    <property type="entry name" value="Winged helix-like DNA-binding domain superfamily/Winged helix DNA-binding domain"/>
    <property type="match status" value="1"/>
</dbReference>
<dbReference type="GO" id="GO:0006351">
    <property type="term" value="P:DNA-templated transcription"/>
    <property type="evidence" value="ECO:0007669"/>
    <property type="project" value="TreeGrafter"/>
</dbReference>
<dbReference type="Gene3D" id="3.40.190.290">
    <property type="match status" value="1"/>
</dbReference>
<keyword evidence="7" id="KW-1185">Reference proteome</keyword>
<dbReference type="PRINTS" id="PR00039">
    <property type="entry name" value="HTHLYSR"/>
</dbReference>
<evidence type="ECO:0000313" key="7">
    <source>
        <dbReference type="Proteomes" id="UP000093173"/>
    </source>
</evidence>
<dbReference type="SUPFAM" id="SSF46785">
    <property type="entry name" value="Winged helix' DNA-binding domain"/>
    <property type="match status" value="1"/>
</dbReference>
<accession>A0A1B9R030</accession>
<dbReference type="EMBL" id="MAJZ01000410">
    <property type="protein sequence ID" value="OCH76882.1"/>
    <property type="molecule type" value="Genomic_DNA"/>
</dbReference>
<evidence type="ECO:0000313" key="6">
    <source>
        <dbReference type="EMBL" id="OCH76882.1"/>
    </source>
</evidence>
<dbReference type="CDD" id="cd08422">
    <property type="entry name" value="PBP2_CrgA_like"/>
    <property type="match status" value="1"/>
</dbReference>
<dbReference type="Pfam" id="PF00126">
    <property type="entry name" value="HTH_1"/>
    <property type="match status" value="1"/>
</dbReference>
<dbReference type="InterPro" id="IPR036388">
    <property type="entry name" value="WH-like_DNA-bd_sf"/>
</dbReference>
<dbReference type="GO" id="GO:0003700">
    <property type="term" value="F:DNA-binding transcription factor activity"/>
    <property type="evidence" value="ECO:0007669"/>
    <property type="project" value="InterPro"/>
</dbReference>
<keyword evidence="3" id="KW-0238">DNA-binding</keyword>
<evidence type="ECO:0000256" key="4">
    <source>
        <dbReference type="ARBA" id="ARBA00023163"/>
    </source>
</evidence>
<dbReference type="InterPro" id="IPR000847">
    <property type="entry name" value="LysR_HTH_N"/>
</dbReference>
<dbReference type="InterPro" id="IPR036390">
    <property type="entry name" value="WH_DNA-bd_sf"/>
</dbReference>
<evidence type="ECO:0000259" key="5">
    <source>
        <dbReference type="PROSITE" id="PS50931"/>
    </source>
</evidence>
<evidence type="ECO:0000256" key="3">
    <source>
        <dbReference type="ARBA" id="ARBA00023125"/>
    </source>
</evidence>
<evidence type="ECO:0000256" key="1">
    <source>
        <dbReference type="ARBA" id="ARBA00009437"/>
    </source>
</evidence>
<reference evidence="7" key="1">
    <citation type="submission" date="2016-06" db="EMBL/GenBank/DDBJ databases">
        <authorList>
            <person name="Hehemann J.-H."/>
            <person name="Arevalo P."/>
            <person name="Datta M.S."/>
            <person name="Polz M.F."/>
        </authorList>
    </citation>
    <scope>NUCLEOTIDE SEQUENCE [LARGE SCALE GENOMIC DNA]</scope>
    <source>
        <strain evidence="7">9CSC122</strain>
    </source>
</reference>
<keyword evidence="4" id="KW-0804">Transcription</keyword>
<dbReference type="GO" id="GO:0043565">
    <property type="term" value="F:sequence-specific DNA binding"/>
    <property type="evidence" value="ECO:0007669"/>
    <property type="project" value="TreeGrafter"/>
</dbReference>
<dbReference type="FunFam" id="1.10.10.10:FF:000001">
    <property type="entry name" value="LysR family transcriptional regulator"/>
    <property type="match status" value="1"/>
</dbReference>
<comment type="similarity">
    <text evidence="1">Belongs to the LysR transcriptional regulatory family.</text>
</comment>
<dbReference type="Proteomes" id="UP000093173">
    <property type="component" value="Unassembled WGS sequence"/>
</dbReference>
<dbReference type="PANTHER" id="PTHR30537">
    <property type="entry name" value="HTH-TYPE TRANSCRIPTIONAL REGULATOR"/>
    <property type="match status" value="1"/>
</dbReference>
<sequence>MGQLESIRIFIKVVETGSITKASEQLGLAKSAISKRLSELEQQLGTRLINRTTRKSSLTEAGLIYFQKSKLIAEEIDVLNGQISSDRKDLVGTLKLAVPLSFGVEHLVPALDEFSKQHKDLKLDIDFSDRKVDLIGDGFDLAVRIGELTDSTLRAKAITPIRHLLCASPAYLDEFGTPQTPDDLSEHQFLRYSQMAPSGLSLLGEKKSGSKREKVTVSLNIAHNANNGEFLKSMAVSGHGITYLPQFIIWKELKSGALKQILASYTPAPFNAYVVFPEARYLPQKSRVFIDFLSDYFGETPYWESDD</sequence>
<dbReference type="AlphaFoldDB" id="A0A1B9R030"/>
<dbReference type="PROSITE" id="PS50931">
    <property type="entry name" value="HTH_LYSR"/>
    <property type="match status" value="1"/>
</dbReference>
<dbReference type="InterPro" id="IPR005119">
    <property type="entry name" value="LysR_subst-bd"/>
</dbReference>
<comment type="caution">
    <text evidence="6">The sequence shown here is derived from an EMBL/GenBank/DDBJ whole genome shotgun (WGS) entry which is preliminary data.</text>
</comment>
<dbReference type="PANTHER" id="PTHR30537:SF5">
    <property type="entry name" value="HTH-TYPE TRANSCRIPTIONAL ACTIVATOR TTDR-RELATED"/>
    <property type="match status" value="1"/>
</dbReference>